<evidence type="ECO:0008006" key="3">
    <source>
        <dbReference type="Google" id="ProtNLM"/>
    </source>
</evidence>
<dbReference type="AlphaFoldDB" id="A0A0P4WDZ8"/>
<name>A0A0P4WDZ8_SCYOL</name>
<sequence length="293" mass="32510">MSTQSVKSSSTAKKDDLCLYLYPVPHFERKAPPLLKNGIPVHSGNKVRCSVAGQEVWVTLDSGISDTVLYQSLASKLGFFKGDESTEKVTVTSVMGTEKIEVVKVKRLMLILEGGHQVCDRALILPDRMARFHDPFTIVLGSHVLQRAGMVQTFHHNGSTLFVCSPRRVLEPSRRGRRKGVVTFGVLPSGVWGSIMTMVVSTGMYSLYFSSRMRKKLRRKLVTESGPSVTLCIGGNHFLRGIAVKAVPYTNVDFILGRRLLREHQATMSYKDSKIIIPSGTVSCIISLSRRRV</sequence>
<dbReference type="Gene3D" id="2.40.70.10">
    <property type="entry name" value="Acid Proteases"/>
    <property type="match status" value="1"/>
</dbReference>
<reference evidence="2" key="1">
    <citation type="submission" date="2015-09" db="EMBL/GenBank/DDBJ databases">
        <title>Scylla olivacea transcriptome.</title>
        <authorList>
            <person name="Ikhwanuddin M."/>
        </authorList>
    </citation>
    <scope>NUCLEOTIDE SEQUENCE</scope>
</reference>
<keyword evidence="1" id="KW-0472">Membrane</keyword>
<accession>A0A0P4WDZ8</accession>
<protein>
    <recommendedName>
        <fullName evidence="3">Peptidase A2 domain-containing protein</fullName>
    </recommendedName>
</protein>
<organism evidence="2">
    <name type="scientific">Scylla olivacea</name>
    <name type="common">Orange mud crab</name>
    <name type="synonym">Cancer olivacea</name>
    <dbReference type="NCBI Taxonomy" id="85551"/>
    <lineage>
        <taxon>Eukaryota</taxon>
        <taxon>Metazoa</taxon>
        <taxon>Ecdysozoa</taxon>
        <taxon>Arthropoda</taxon>
        <taxon>Crustacea</taxon>
        <taxon>Multicrustacea</taxon>
        <taxon>Malacostraca</taxon>
        <taxon>Eumalacostraca</taxon>
        <taxon>Eucarida</taxon>
        <taxon>Decapoda</taxon>
        <taxon>Pleocyemata</taxon>
        <taxon>Brachyura</taxon>
        <taxon>Eubrachyura</taxon>
        <taxon>Portunoidea</taxon>
        <taxon>Portunidae</taxon>
        <taxon>Portuninae</taxon>
        <taxon>Scylla</taxon>
    </lineage>
</organism>
<feature type="transmembrane region" description="Helical" evidence="1">
    <location>
        <begin position="191"/>
        <end position="210"/>
    </location>
</feature>
<dbReference type="Pfam" id="PF13650">
    <property type="entry name" value="Asp_protease_2"/>
    <property type="match status" value="1"/>
</dbReference>
<evidence type="ECO:0000313" key="2">
    <source>
        <dbReference type="EMBL" id="JAI64743.1"/>
    </source>
</evidence>
<proteinExistence type="predicted"/>
<keyword evidence="1" id="KW-1133">Transmembrane helix</keyword>
<dbReference type="InterPro" id="IPR021109">
    <property type="entry name" value="Peptidase_aspartic_dom_sf"/>
</dbReference>
<evidence type="ECO:0000256" key="1">
    <source>
        <dbReference type="SAM" id="Phobius"/>
    </source>
</evidence>
<keyword evidence="1" id="KW-0812">Transmembrane</keyword>
<dbReference type="EMBL" id="GDRN01065056">
    <property type="protein sequence ID" value="JAI64743.1"/>
    <property type="molecule type" value="Transcribed_RNA"/>
</dbReference>